<evidence type="ECO:0000313" key="1">
    <source>
        <dbReference type="EMBL" id="MCI38804.1"/>
    </source>
</evidence>
<evidence type="ECO:0000313" key="2">
    <source>
        <dbReference type="Proteomes" id="UP000265520"/>
    </source>
</evidence>
<dbReference type="Proteomes" id="UP000265520">
    <property type="component" value="Unassembled WGS sequence"/>
</dbReference>
<accession>A0A392RRT2</accession>
<proteinExistence type="predicted"/>
<reference evidence="1 2" key="1">
    <citation type="journal article" date="2018" name="Front. Plant Sci.">
        <title>Red Clover (Trifolium pratense) and Zigzag Clover (T. medium) - A Picture of Genomic Similarities and Differences.</title>
        <authorList>
            <person name="Dluhosova J."/>
            <person name="Istvanek J."/>
            <person name="Nedelnik J."/>
            <person name="Repkova J."/>
        </authorList>
    </citation>
    <scope>NUCLEOTIDE SEQUENCE [LARGE SCALE GENOMIC DNA]</scope>
    <source>
        <strain evidence="2">cv. 10/8</strain>
        <tissue evidence="1">Leaf</tissue>
    </source>
</reference>
<protein>
    <submittedName>
        <fullName evidence="1">Uncharacterized protein</fullName>
    </submittedName>
</protein>
<dbReference type="AlphaFoldDB" id="A0A392RRT2"/>
<name>A0A392RRT2_9FABA</name>
<comment type="caution">
    <text evidence="1">The sequence shown here is derived from an EMBL/GenBank/DDBJ whole genome shotgun (WGS) entry which is preliminary data.</text>
</comment>
<sequence length="71" mass="7988">MSPTQSVCKLIFTQYFTKSGTGIRSPTYSLQMRGGNEALPDKVMDVYEEKVLDTVFPRYCSSSSTVHSTRE</sequence>
<keyword evidence="2" id="KW-1185">Reference proteome</keyword>
<organism evidence="1 2">
    <name type="scientific">Trifolium medium</name>
    <dbReference type="NCBI Taxonomy" id="97028"/>
    <lineage>
        <taxon>Eukaryota</taxon>
        <taxon>Viridiplantae</taxon>
        <taxon>Streptophyta</taxon>
        <taxon>Embryophyta</taxon>
        <taxon>Tracheophyta</taxon>
        <taxon>Spermatophyta</taxon>
        <taxon>Magnoliopsida</taxon>
        <taxon>eudicotyledons</taxon>
        <taxon>Gunneridae</taxon>
        <taxon>Pentapetalae</taxon>
        <taxon>rosids</taxon>
        <taxon>fabids</taxon>
        <taxon>Fabales</taxon>
        <taxon>Fabaceae</taxon>
        <taxon>Papilionoideae</taxon>
        <taxon>50 kb inversion clade</taxon>
        <taxon>NPAAA clade</taxon>
        <taxon>Hologalegina</taxon>
        <taxon>IRL clade</taxon>
        <taxon>Trifolieae</taxon>
        <taxon>Trifolium</taxon>
    </lineage>
</organism>
<dbReference type="EMBL" id="LXQA010260064">
    <property type="protein sequence ID" value="MCI38804.1"/>
    <property type="molecule type" value="Genomic_DNA"/>
</dbReference>